<sequence>MRTKLLVCKCKVVTPYACCPWRGKVQVFIMVNVANTGLRCTQPAFQVEEEQSQPFTFTLRSNANGEPIVGRGSDTDAFAVASSSSSATSWATLTKPSDTPSTASSA</sequence>
<feature type="region of interest" description="Disordered" evidence="1">
    <location>
        <begin position="83"/>
        <end position="106"/>
    </location>
</feature>
<evidence type="ECO:0000313" key="3">
    <source>
        <dbReference type="Proteomes" id="UP000005238"/>
    </source>
</evidence>
<name>H3H2B9_PHYRM</name>
<dbReference type="HOGENOM" id="CLU_2228528_0_0_1"/>
<dbReference type="InParanoid" id="H3H2B9"/>
<dbReference type="EMBL" id="DS566112">
    <property type="status" value="NOT_ANNOTATED_CDS"/>
    <property type="molecule type" value="Genomic_DNA"/>
</dbReference>
<feature type="compositionally biased region" description="Polar residues" evidence="1">
    <location>
        <begin position="95"/>
        <end position="106"/>
    </location>
</feature>
<reference evidence="3" key="1">
    <citation type="journal article" date="2006" name="Science">
        <title>Phytophthora genome sequences uncover evolutionary origins and mechanisms of pathogenesis.</title>
        <authorList>
            <person name="Tyler B.M."/>
            <person name="Tripathy S."/>
            <person name="Zhang X."/>
            <person name="Dehal P."/>
            <person name="Jiang R.H."/>
            <person name="Aerts A."/>
            <person name="Arredondo F.D."/>
            <person name="Baxter L."/>
            <person name="Bensasson D."/>
            <person name="Beynon J.L."/>
            <person name="Chapman J."/>
            <person name="Damasceno C.M."/>
            <person name="Dorrance A.E."/>
            <person name="Dou D."/>
            <person name="Dickerman A.W."/>
            <person name="Dubchak I.L."/>
            <person name="Garbelotto M."/>
            <person name="Gijzen M."/>
            <person name="Gordon S.G."/>
            <person name="Govers F."/>
            <person name="Grunwald N.J."/>
            <person name="Huang W."/>
            <person name="Ivors K.L."/>
            <person name="Jones R.W."/>
            <person name="Kamoun S."/>
            <person name="Krampis K."/>
            <person name="Lamour K.H."/>
            <person name="Lee M.K."/>
            <person name="McDonald W.H."/>
            <person name="Medina M."/>
            <person name="Meijer H.J."/>
            <person name="Nordberg E.K."/>
            <person name="Maclean D.J."/>
            <person name="Ospina-Giraldo M.D."/>
            <person name="Morris P.F."/>
            <person name="Phuntumart V."/>
            <person name="Putnam N.H."/>
            <person name="Rash S."/>
            <person name="Rose J.K."/>
            <person name="Sakihama Y."/>
            <person name="Salamov A.A."/>
            <person name="Savidor A."/>
            <person name="Scheuring C.F."/>
            <person name="Smith B.M."/>
            <person name="Sobral B.W."/>
            <person name="Terry A."/>
            <person name="Torto-Alalibo T.A."/>
            <person name="Win J."/>
            <person name="Xu Z."/>
            <person name="Zhang H."/>
            <person name="Grigoriev I.V."/>
            <person name="Rokhsar D.S."/>
            <person name="Boore J.L."/>
        </authorList>
    </citation>
    <scope>NUCLEOTIDE SEQUENCE [LARGE SCALE GENOMIC DNA]</scope>
    <source>
        <strain evidence="3">Pr102</strain>
    </source>
</reference>
<organism evidence="2 3">
    <name type="scientific">Phytophthora ramorum</name>
    <name type="common">Sudden oak death agent</name>
    <dbReference type="NCBI Taxonomy" id="164328"/>
    <lineage>
        <taxon>Eukaryota</taxon>
        <taxon>Sar</taxon>
        <taxon>Stramenopiles</taxon>
        <taxon>Oomycota</taxon>
        <taxon>Peronosporomycetes</taxon>
        <taxon>Peronosporales</taxon>
        <taxon>Peronosporaceae</taxon>
        <taxon>Phytophthora</taxon>
    </lineage>
</organism>
<dbReference type="EnsemblProtists" id="Phyra84509">
    <property type="protein sequence ID" value="Phyra84509"/>
    <property type="gene ID" value="Phyra84509"/>
</dbReference>
<keyword evidence="3" id="KW-1185">Reference proteome</keyword>
<feature type="compositionally biased region" description="Low complexity" evidence="1">
    <location>
        <begin position="83"/>
        <end position="94"/>
    </location>
</feature>
<protein>
    <submittedName>
        <fullName evidence="2">Uncharacterized protein</fullName>
    </submittedName>
</protein>
<reference evidence="2" key="2">
    <citation type="submission" date="2015-06" db="UniProtKB">
        <authorList>
            <consortium name="EnsemblProtists"/>
        </authorList>
    </citation>
    <scope>IDENTIFICATION</scope>
    <source>
        <strain evidence="2">Pr102</strain>
    </source>
</reference>
<accession>H3H2B9</accession>
<dbReference type="Proteomes" id="UP000005238">
    <property type="component" value="Unassembled WGS sequence"/>
</dbReference>
<evidence type="ECO:0000313" key="2">
    <source>
        <dbReference type="EnsemblProtists" id="Phyra84509"/>
    </source>
</evidence>
<evidence type="ECO:0000256" key="1">
    <source>
        <dbReference type="SAM" id="MobiDB-lite"/>
    </source>
</evidence>
<proteinExistence type="predicted"/>
<dbReference type="AlphaFoldDB" id="H3H2B9"/>